<name>A0A2A8HBN7_9BACI</name>
<sequence length="117" mass="13039">MLEQITLANSEEVKVNANLTALTLFKLEKEGVIGKSFLGTLLTTGGTQNIDLLDAFRVVYAAYRQATPIEYMGFEGFMEQYEVNMTEAFEIFGAVLGKQKDKNQMAQGFQDKAKKKA</sequence>
<protein>
    <submittedName>
        <fullName evidence="1">Uncharacterized protein</fullName>
    </submittedName>
</protein>
<comment type="caution">
    <text evidence="1">The sequence shown here is derived from an EMBL/GenBank/DDBJ whole genome shotgun (WGS) entry which is preliminary data.</text>
</comment>
<gene>
    <name evidence="1" type="ORF">CN585_19470</name>
</gene>
<dbReference type="AlphaFoldDB" id="A0A2A8HBN7"/>
<evidence type="ECO:0000313" key="1">
    <source>
        <dbReference type="EMBL" id="PEQ02665.1"/>
    </source>
</evidence>
<dbReference type="EMBL" id="NUBY01000109">
    <property type="protein sequence ID" value="PEQ02665.1"/>
    <property type="molecule type" value="Genomic_DNA"/>
</dbReference>
<dbReference type="Proteomes" id="UP000220841">
    <property type="component" value="Unassembled WGS sequence"/>
</dbReference>
<dbReference type="RefSeq" id="WP_098227010.1">
    <property type="nucleotide sequence ID" value="NZ_NUBY01000109.1"/>
</dbReference>
<evidence type="ECO:0000313" key="2">
    <source>
        <dbReference type="Proteomes" id="UP000220841"/>
    </source>
</evidence>
<reference evidence="1 2" key="1">
    <citation type="submission" date="2017-09" db="EMBL/GenBank/DDBJ databases">
        <title>Large-scale bioinformatics analysis of Bacillus genomes uncovers conserved roles of natural products in bacterial physiology.</title>
        <authorList>
            <consortium name="Agbiome Team Llc"/>
            <person name="Bleich R.M."/>
            <person name="Grubbs K.J."/>
            <person name="Santa Maria K.C."/>
            <person name="Allen S.E."/>
            <person name="Farag S."/>
            <person name="Shank E.A."/>
            <person name="Bowers A."/>
        </authorList>
    </citation>
    <scope>NUCLEOTIDE SEQUENCE [LARGE SCALE GENOMIC DNA]</scope>
    <source>
        <strain evidence="1 2">AFS021349</strain>
    </source>
</reference>
<proteinExistence type="predicted"/>
<organism evidence="1 2">
    <name type="scientific">Bacillus toyonensis</name>
    <dbReference type="NCBI Taxonomy" id="155322"/>
    <lineage>
        <taxon>Bacteria</taxon>
        <taxon>Bacillati</taxon>
        <taxon>Bacillota</taxon>
        <taxon>Bacilli</taxon>
        <taxon>Bacillales</taxon>
        <taxon>Bacillaceae</taxon>
        <taxon>Bacillus</taxon>
        <taxon>Bacillus cereus group</taxon>
    </lineage>
</organism>
<accession>A0A2A8HBN7</accession>